<dbReference type="Gene3D" id="1.40.20.10">
    <property type="entry name" value="CHAD domain"/>
    <property type="match status" value="1"/>
</dbReference>
<feature type="domain" description="CHAD" evidence="1">
    <location>
        <begin position="1"/>
        <end position="296"/>
    </location>
</feature>
<dbReference type="PANTHER" id="PTHR39339:SF1">
    <property type="entry name" value="CHAD DOMAIN-CONTAINING PROTEIN"/>
    <property type="match status" value="1"/>
</dbReference>
<dbReference type="SMART" id="SM00880">
    <property type="entry name" value="CHAD"/>
    <property type="match status" value="1"/>
</dbReference>
<accession>A0ABW9KH23</accession>
<dbReference type="PROSITE" id="PS51708">
    <property type="entry name" value="CHAD"/>
    <property type="match status" value="1"/>
</dbReference>
<reference evidence="2 3" key="1">
    <citation type="submission" date="2024-12" db="EMBL/GenBank/DDBJ databases">
        <authorList>
            <person name="Lee Y."/>
        </authorList>
    </citation>
    <scope>NUCLEOTIDE SEQUENCE [LARGE SCALE GENOMIC DNA]</scope>
    <source>
        <strain evidence="2 3">03SUJ4</strain>
    </source>
</reference>
<organism evidence="2 3">
    <name type="scientific">Terriglobus aquaticus</name>
    <dbReference type="NCBI Taxonomy" id="940139"/>
    <lineage>
        <taxon>Bacteria</taxon>
        <taxon>Pseudomonadati</taxon>
        <taxon>Acidobacteriota</taxon>
        <taxon>Terriglobia</taxon>
        <taxon>Terriglobales</taxon>
        <taxon>Acidobacteriaceae</taxon>
        <taxon>Terriglobus</taxon>
    </lineage>
</organism>
<dbReference type="RefSeq" id="WP_263413928.1">
    <property type="nucleotide sequence ID" value="NZ_BAABBH010000001.1"/>
</dbReference>
<evidence type="ECO:0000259" key="1">
    <source>
        <dbReference type="PROSITE" id="PS51708"/>
    </source>
</evidence>
<gene>
    <name evidence="2" type="ORF">ACK2TP_01905</name>
</gene>
<dbReference type="InterPro" id="IPR007899">
    <property type="entry name" value="CHAD_dom"/>
</dbReference>
<dbReference type="InterPro" id="IPR038186">
    <property type="entry name" value="CHAD_dom_sf"/>
</dbReference>
<protein>
    <submittedName>
        <fullName evidence="2">CHAD domain-containing protein</fullName>
    </submittedName>
</protein>
<dbReference type="EMBL" id="JBJYXY010000001">
    <property type="protein sequence ID" value="MFN2974508.1"/>
    <property type="molecule type" value="Genomic_DNA"/>
</dbReference>
<evidence type="ECO:0000313" key="3">
    <source>
        <dbReference type="Proteomes" id="UP001634747"/>
    </source>
</evidence>
<proteinExistence type="predicted"/>
<dbReference type="PANTHER" id="PTHR39339">
    <property type="entry name" value="SLR1444 PROTEIN"/>
    <property type="match status" value="1"/>
</dbReference>
<comment type="caution">
    <text evidence="2">The sequence shown here is derived from an EMBL/GenBank/DDBJ whole genome shotgun (WGS) entry which is preliminary data.</text>
</comment>
<sequence>MSSARHIVASSLLDSQIQALESAMLVAQTSADKSPVHRLRTSTRRMEAQLVLVSLLPGIPEHNEQADEVQRLLRRVRRAAATVRDMDVQIDMIEADMPDSAAVHNGSHGDQVRREAQKLLKKLHKKRDRETGELTGTLKAESEDLSRAMHALRSVIGSTSGSRPRTFTAPELSEQIQNWFAARARVVLQADRHPDRAHALQRLQRLDEDTLHDLRKVAKQCRYMAESLPEGSSEAKRLAQRFEYLQEAGGAWHDWLTLECAAARTLGKKSALAERYRRHRNAALAEFHLQLALEFTTGKHGLRTAKHPYRG</sequence>
<dbReference type="Proteomes" id="UP001634747">
    <property type="component" value="Unassembled WGS sequence"/>
</dbReference>
<evidence type="ECO:0000313" key="2">
    <source>
        <dbReference type="EMBL" id="MFN2974508.1"/>
    </source>
</evidence>
<name>A0ABW9KH23_9BACT</name>
<keyword evidence="3" id="KW-1185">Reference proteome</keyword>
<dbReference type="Pfam" id="PF05235">
    <property type="entry name" value="CHAD"/>
    <property type="match status" value="1"/>
</dbReference>